<evidence type="ECO:0000313" key="2">
    <source>
        <dbReference type="EMBL" id="KAI3554902.1"/>
    </source>
</evidence>
<keyword evidence="3" id="KW-1185">Reference proteome</keyword>
<dbReference type="Proteomes" id="UP001056436">
    <property type="component" value="Unassembled WGS sequence"/>
</dbReference>
<accession>A0A9P9XIK9</accession>
<gene>
    <name evidence="2" type="ORF">CABS02_04741</name>
</gene>
<reference evidence="2" key="1">
    <citation type="submission" date="2019-01" db="EMBL/GenBank/DDBJ databases">
        <title>Colletotrichum abscissum LGMF1257.</title>
        <authorList>
            <person name="Baroncelli R."/>
        </authorList>
    </citation>
    <scope>NUCLEOTIDE SEQUENCE</scope>
    <source>
        <strain evidence="2">Ca142</strain>
    </source>
</reference>
<protein>
    <submittedName>
        <fullName evidence="2">Uncharacterized protein</fullName>
    </submittedName>
</protein>
<feature type="chain" id="PRO_5040260515" evidence="1">
    <location>
        <begin position="17"/>
        <end position="71"/>
    </location>
</feature>
<evidence type="ECO:0000256" key="1">
    <source>
        <dbReference type="SAM" id="SignalP"/>
    </source>
</evidence>
<name>A0A9P9XIK9_9PEZI</name>
<dbReference type="AlphaFoldDB" id="A0A9P9XIK9"/>
<dbReference type="OrthoDB" id="4850698at2759"/>
<dbReference type="EMBL" id="SDAQ01000020">
    <property type="protein sequence ID" value="KAI3554902.1"/>
    <property type="molecule type" value="Genomic_DNA"/>
</dbReference>
<keyword evidence="1" id="KW-0732">Signal</keyword>
<feature type="signal peptide" evidence="1">
    <location>
        <begin position="1"/>
        <end position="16"/>
    </location>
</feature>
<evidence type="ECO:0000313" key="3">
    <source>
        <dbReference type="Proteomes" id="UP001056436"/>
    </source>
</evidence>
<organism evidence="2 3">
    <name type="scientific">Colletotrichum abscissum</name>
    <dbReference type="NCBI Taxonomy" id="1671311"/>
    <lineage>
        <taxon>Eukaryota</taxon>
        <taxon>Fungi</taxon>
        <taxon>Dikarya</taxon>
        <taxon>Ascomycota</taxon>
        <taxon>Pezizomycotina</taxon>
        <taxon>Sordariomycetes</taxon>
        <taxon>Hypocreomycetidae</taxon>
        <taxon>Glomerellales</taxon>
        <taxon>Glomerellaceae</taxon>
        <taxon>Colletotrichum</taxon>
        <taxon>Colletotrichum acutatum species complex</taxon>
    </lineage>
</organism>
<sequence>MKFFLSLVVLAAAATAASPALLTKRAVYPQEGQVCCRHDRAENCVGDQFYPTGLFSAIRLIWRCVDLRRSR</sequence>
<proteinExistence type="predicted"/>
<comment type="caution">
    <text evidence="2">The sequence shown here is derived from an EMBL/GenBank/DDBJ whole genome shotgun (WGS) entry which is preliminary data.</text>
</comment>